<gene>
    <name evidence="1" type="ORF">CERZMDRAFT_114432</name>
</gene>
<reference evidence="1" key="1">
    <citation type="journal article" date="2020" name="Stud. Mycol.">
        <title>101 Dothideomycetes genomes: a test case for predicting lifestyles and emergence of pathogens.</title>
        <authorList>
            <person name="Haridas S."/>
            <person name="Albert R."/>
            <person name="Binder M."/>
            <person name="Bloem J."/>
            <person name="Labutti K."/>
            <person name="Salamov A."/>
            <person name="Andreopoulos B."/>
            <person name="Baker S."/>
            <person name="Barry K."/>
            <person name="Bills G."/>
            <person name="Bluhm B."/>
            <person name="Cannon C."/>
            <person name="Castanera R."/>
            <person name="Culley D."/>
            <person name="Daum C."/>
            <person name="Ezra D."/>
            <person name="Gonzalez J."/>
            <person name="Henrissat B."/>
            <person name="Kuo A."/>
            <person name="Liang C."/>
            <person name="Lipzen A."/>
            <person name="Lutzoni F."/>
            <person name="Magnuson J."/>
            <person name="Mondo S."/>
            <person name="Nolan M."/>
            <person name="Ohm R."/>
            <person name="Pangilinan J."/>
            <person name="Park H.-J."/>
            <person name="Ramirez L."/>
            <person name="Alfaro M."/>
            <person name="Sun H."/>
            <person name="Tritt A."/>
            <person name="Yoshinaga Y."/>
            <person name="Zwiers L.-H."/>
            <person name="Turgeon B."/>
            <person name="Goodwin S."/>
            <person name="Spatafora J."/>
            <person name="Crous P."/>
            <person name="Grigoriev I."/>
        </authorList>
    </citation>
    <scope>NUCLEOTIDE SEQUENCE</scope>
    <source>
        <strain evidence="1">SCOH1-5</strain>
    </source>
</reference>
<dbReference type="EMBL" id="ML992692">
    <property type="protein sequence ID" value="KAF2208712.1"/>
    <property type="molecule type" value="Genomic_DNA"/>
</dbReference>
<proteinExistence type="predicted"/>
<evidence type="ECO:0000313" key="2">
    <source>
        <dbReference type="Proteomes" id="UP000799539"/>
    </source>
</evidence>
<dbReference type="AlphaFoldDB" id="A0A6A6F4J2"/>
<sequence>MANNARAQMKLGRVDGMLSVPLGPRGFVTGVERVIISMESNSETVDHAIFRLRVGA</sequence>
<organism evidence="1 2">
    <name type="scientific">Cercospora zeae-maydis SCOH1-5</name>
    <dbReference type="NCBI Taxonomy" id="717836"/>
    <lineage>
        <taxon>Eukaryota</taxon>
        <taxon>Fungi</taxon>
        <taxon>Dikarya</taxon>
        <taxon>Ascomycota</taxon>
        <taxon>Pezizomycotina</taxon>
        <taxon>Dothideomycetes</taxon>
        <taxon>Dothideomycetidae</taxon>
        <taxon>Mycosphaerellales</taxon>
        <taxon>Mycosphaerellaceae</taxon>
        <taxon>Cercospora</taxon>
    </lineage>
</organism>
<keyword evidence="2" id="KW-1185">Reference proteome</keyword>
<accession>A0A6A6F4J2</accession>
<name>A0A6A6F4J2_9PEZI</name>
<dbReference type="Proteomes" id="UP000799539">
    <property type="component" value="Unassembled WGS sequence"/>
</dbReference>
<evidence type="ECO:0000313" key="1">
    <source>
        <dbReference type="EMBL" id="KAF2208712.1"/>
    </source>
</evidence>
<protein>
    <submittedName>
        <fullName evidence="1">Uncharacterized protein</fullName>
    </submittedName>
</protein>